<dbReference type="EMBL" id="KN825101">
    <property type="protein sequence ID" value="KIK94513.1"/>
    <property type="molecule type" value="Genomic_DNA"/>
</dbReference>
<organism evidence="1 2">
    <name type="scientific">Paxillus rubicundulus Ve08.2h10</name>
    <dbReference type="NCBI Taxonomy" id="930991"/>
    <lineage>
        <taxon>Eukaryota</taxon>
        <taxon>Fungi</taxon>
        <taxon>Dikarya</taxon>
        <taxon>Basidiomycota</taxon>
        <taxon>Agaricomycotina</taxon>
        <taxon>Agaricomycetes</taxon>
        <taxon>Agaricomycetidae</taxon>
        <taxon>Boletales</taxon>
        <taxon>Paxilineae</taxon>
        <taxon>Paxillaceae</taxon>
        <taxon>Paxillus</taxon>
    </lineage>
</organism>
<dbReference type="Proteomes" id="UP000054538">
    <property type="component" value="Unassembled WGS sequence"/>
</dbReference>
<sequence>MKDLDSGELGGDWSRTSFHRLSRRRQRHAWRVPRWSMYAGLGKVQTEQVTG</sequence>
<dbReference type="HOGENOM" id="CLU_3107062_0_0_1"/>
<reference evidence="2" key="2">
    <citation type="submission" date="2015-01" db="EMBL/GenBank/DDBJ databases">
        <title>Evolutionary Origins and Diversification of the Mycorrhizal Mutualists.</title>
        <authorList>
            <consortium name="DOE Joint Genome Institute"/>
            <consortium name="Mycorrhizal Genomics Consortium"/>
            <person name="Kohler A."/>
            <person name="Kuo A."/>
            <person name="Nagy L.G."/>
            <person name="Floudas D."/>
            <person name="Copeland A."/>
            <person name="Barry K.W."/>
            <person name="Cichocki N."/>
            <person name="Veneault-Fourrey C."/>
            <person name="LaButti K."/>
            <person name="Lindquist E.A."/>
            <person name="Lipzen A."/>
            <person name="Lundell T."/>
            <person name="Morin E."/>
            <person name="Murat C."/>
            <person name="Riley R."/>
            <person name="Ohm R."/>
            <person name="Sun H."/>
            <person name="Tunlid A."/>
            <person name="Henrissat B."/>
            <person name="Grigoriev I.V."/>
            <person name="Hibbett D.S."/>
            <person name="Martin F."/>
        </authorList>
    </citation>
    <scope>NUCLEOTIDE SEQUENCE [LARGE SCALE GENOMIC DNA]</scope>
    <source>
        <strain evidence="2">Ve08.2h10</strain>
    </source>
</reference>
<keyword evidence="2" id="KW-1185">Reference proteome</keyword>
<protein>
    <submittedName>
        <fullName evidence="1">Uncharacterized protein</fullName>
    </submittedName>
</protein>
<reference evidence="1 2" key="1">
    <citation type="submission" date="2014-04" db="EMBL/GenBank/DDBJ databases">
        <authorList>
            <consortium name="DOE Joint Genome Institute"/>
            <person name="Kuo A."/>
            <person name="Kohler A."/>
            <person name="Jargeat P."/>
            <person name="Nagy L.G."/>
            <person name="Floudas D."/>
            <person name="Copeland A."/>
            <person name="Barry K.W."/>
            <person name="Cichocki N."/>
            <person name="Veneault-Fourrey C."/>
            <person name="LaButti K."/>
            <person name="Lindquist E.A."/>
            <person name="Lipzen A."/>
            <person name="Lundell T."/>
            <person name="Morin E."/>
            <person name="Murat C."/>
            <person name="Sun H."/>
            <person name="Tunlid A."/>
            <person name="Henrissat B."/>
            <person name="Grigoriev I.V."/>
            <person name="Hibbett D.S."/>
            <person name="Martin F."/>
            <person name="Nordberg H.P."/>
            <person name="Cantor M.N."/>
            <person name="Hua S.X."/>
        </authorList>
    </citation>
    <scope>NUCLEOTIDE SEQUENCE [LARGE SCALE GENOMIC DNA]</scope>
    <source>
        <strain evidence="1 2">Ve08.2h10</strain>
    </source>
</reference>
<gene>
    <name evidence="1" type="ORF">PAXRUDRAFT_827921</name>
</gene>
<dbReference type="InParanoid" id="A0A0D0DQC1"/>
<dbReference type="AlphaFoldDB" id="A0A0D0DQC1"/>
<proteinExistence type="predicted"/>
<accession>A0A0D0DQC1</accession>
<evidence type="ECO:0000313" key="2">
    <source>
        <dbReference type="Proteomes" id="UP000054538"/>
    </source>
</evidence>
<name>A0A0D0DQC1_9AGAM</name>
<evidence type="ECO:0000313" key="1">
    <source>
        <dbReference type="EMBL" id="KIK94513.1"/>
    </source>
</evidence>